<dbReference type="SUPFAM" id="SSF55729">
    <property type="entry name" value="Acyl-CoA N-acyltransferases (Nat)"/>
    <property type="match status" value="1"/>
</dbReference>
<comment type="caution">
    <text evidence="2">The sequence shown here is derived from an EMBL/GenBank/DDBJ whole genome shotgun (WGS) entry which is preliminary data.</text>
</comment>
<dbReference type="PROSITE" id="PS51186">
    <property type="entry name" value="GNAT"/>
    <property type="match status" value="1"/>
</dbReference>
<sequence length="181" mass="20897">IPDLIDDFLNYFDNIAFVDNPEWAGCYCYFHPCKVDLNVWAERKKEENREDSKNLILSGKLNGFLAFKKDKPIGWLNIDAKEAYSKLPIEEARDFPHDGKIASVVCFIIAPTQRRKGIAREMLRFACSSLKDKGYNIIEAYPKKGLLRDDHSYHGPDSLYLSEGFTICRDFTDSYVVRKTL</sequence>
<protein>
    <recommendedName>
        <fullName evidence="1">N-acetyltransferase domain-containing protein</fullName>
    </recommendedName>
</protein>
<feature type="domain" description="N-acetyltransferase" evidence="1">
    <location>
        <begin position="1"/>
        <end position="181"/>
    </location>
</feature>
<dbReference type="EMBL" id="LAZR01017596">
    <property type="protein sequence ID" value="KKL99750.1"/>
    <property type="molecule type" value="Genomic_DNA"/>
</dbReference>
<accession>A0A0F9J1H2</accession>
<dbReference type="InterPro" id="IPR016181">
    <property type="entry name" value="Acyl_CoA_acyltransferase"/>
</dbReference>
<gene>
    <name evidence="2" type="ORF">LCGC14_1811270</name>
</gene>
<dbReference type="Gene3D" id="3.40.630.30">
    <property type="match status" value="1"/>
</dbReference>
<proteinExistence type="predicted"/>
<dbReference type="GO" id="GO:0016747">
    <property type="term" value="F:acyltransferase activity, transferring groups other than amino-acyl groups"/>
    <property type="evidence" value="ECO:0007669"/>
    <property type="project" value="InterPro"/>
</dbReference>
<feature type="non-terminal residue" evidence="2">
    <location>
        <position position="1"/>
    </location>
</feature>
<reference evidence="2" key="1">
    <citation type="journal article" date="2015" name="Nature">
        <title>Complex archaea that bridge the gap between prokaryotes and eukaryotes.</title>
        <authorList>
            <person name="Spang A."/>
            <person name="Saw J.H."/>
            <person name="Jorgensen S.L."/>
            <person name="Zaremba-Niedzwiedzka K."/>
            <person name="Martijn J."/>
            <person name="Lind A.E."/>
            <person name="van Eijk R."/>
            <person name="Schleper C."/>
            <person name="Guy L."/>
            <person name="Ettema T.J."/>
        </authorList>
    </citation>
    <scope>NUCLEOTIDE SEQUENCE</scope>
</reference>
<evidence type="ECO:0000259" key="1">
    <source>
        <dbReference type="PROSITE" id="PS51186"/>
    </source>
</evidence>
<dbReference type="InterPro" id="IPR000182">
    <property type="entry name" value="GNAT_dom"/>
</dbReference>
<organism evidence="2">
    <name type="scientific">marine sediment metagenome</name>
    <dbReference type="NCBI Taxonomy" id="412755"/>
    <lineage>
        <taxon>unclassified sequences</taxon>
        <taxon>metagenomes</taxon>
        <taxon>ecological metagenomes</taxon>
    </lineage>
</organism>
<dbReference type="AlphaFoldDB" id="A0A0F9J1H2"/>
<dbReference type="CDD" id="cd04301">
    <property type="entry name" value="NAT_SF"/>
    <property type="match status" value="1"/>
</dbReference>
<name>A0A0F9J1H2_9ZZZZ</name>
<evidence type="ECO:0000313" key="2">
    <source>
        <dbReference type="EMBL" id="KKL99750.1"/>
    </source>
</evidence>
<dbReference type="Pfam" id="PF00583">
    <property type="entry name" value="Acetyltransf_1"/>
    <property type="match status" value="1"/>
</dbReference>